<evidence type="ECO:0000256" key="3">
    <source>
        <dbReference type="SAM" id="Phobius"/>
    </source>
</evidence>
<evidence type="ECO:0000313" key="5">
    <source>
        <dbReference type="Proteomes" id="UP000029443"/>
    </source>
</evidence>
<reference evidence="4 5" key="1">
    <citation type="submission" date="2012-09" db="EMBL/GenBank/DDBJ databases">
        <title>Genome Sequence of alkane-degrading Bacterium Alcanivorax jadensis T9.</title>
        <authorList>
            <person name="Lai Q."/>
            <person name="Shao Z."/>
        </authorList>
    </citation>
    <scope>NUCLEOTIDE SEQUENCE [LARGE SCALE GENOMIC DNA]</scope>
    <source>
        <strain evidence="4 5">T9</strain>
    </source>
</reference>
<organism evidence="4 5">
    <name type="scientific">Alcanivorax jadensis T9</name>
    <dbReference type="NCBI Taxonomy" id="1177181"/>
    <lineage>
        <taxon>Bacteria</taxon>
        <taxon>Pseudomonadati</taxon>
        <taxon>Pseudomonadota</taxon>
        <taxon>Gammaproteobacteria</taxon>
        <taxon>Oceanospirillales</taxon>
        <taxon>Alcanivoracaceae</taxon>
        <taxon>Alcanivorax</taxon>
    </lineage>
</organism>
<evidence type="ECO:0000313" key="4">
    <source>
        <dbReference type="EMBL" id="KGD60284.1"/>
    </source>
</evidence>
<name>A0ABR4WA51_9GAMM</name>
<evidence type="ECO:0008006" key="6">
    <source>
        <dbReference type="Google" id="ProtNLM"/>
    </source>
</evidence>
<proteinExistence type="predicted"/>
<keyword evidence="3" id="KW-0812">Transmembrane</keyword>
<dbReference type="RefSeq" id="WP_035249395.1">
    <property type="nucleotide sequence ID" value="NZ_ARXU01000012.1"/>
</dbReference>
<protein>
    <recommendedName>
        <fullName evidence="6">Chromosome segregation ATPase</fullName>
    </recommendedName>
</protein>
<keyword evidence="3" id="KW-0472">Membrane</keyword>
<evidence type="ECO:0000256" key="1">
    <source>
        <dbReference type="SAM" id="Coils"/>
    </source>
</evidence>
<feature type="transmembrane region" description="Helical" evidence="3">
    <location>
        <begin position="60"/>
        <end position="80"/>
    </location>
</feature>
<sequence>MTRDREVNLGNLNDVTVDDHGDAGRRPSSAGSNKPTEKGAGKPPKAPKKPVPPSSGGGGGGWMIACLVLVVLIAVMGVWFQKQMTVLQSQMDERISESSQKLGNLQSRLSATDESLNQSSGQLQDTVRAHGKRLEENNTEIRKLWDLSNKRNRADIAEQSKKLTALSATLNEVKKAQAGVDGKLQGISKDTAALKKQVDSAVAAVNKSSEQWQTRISQMQTQVDVLAENINQLESQQQNLKSGLAKVEKNQAGLAALKDRLDETEAAIAAFDSYRLQVNSRLDKLEGR</sequence>
<feature type="coiled-coil region" evidence="1">
    <location>
        <begin position="216"/>
        <end position="267"/>
    </location>
</feature>
<keyword evidence="1" id="KW-0175">Coiled coil</keyword>
<dbReference type="Proteomes" id="UP000029443">
    <property type="component" value="Unassembled WGS sequence"/>
</dbReference>
<keyword evidence="3" id="KW-1133">Transmembrane helix</keyword>
<keyword evidence="5" id="KW-1185">Reference proteome</keyword>
<feature type="region of interest" description="Disordered" evidence="2">
    <location>
        <begin position="1"/>
        <end position="56"/>
    </location>
</feature>
<evidence type="ECO:0000256" key="2">
    <source>
        <dbReference type="SAM" id="MobiDB-lite"/>
    </source>
</evidence>
<gene>
    <name evidence="4" type="ORF">T9A_02677</name>
</gene>
<accession>A0ABR4WA51</accession>
<dbReference type="Gene3D" id="1.10.287.1490">
    <property type="match status" value="1"/>
</dbReference>
<comment type="caution">
    <text evidence="4">The sequence shown here is derived from an EMBL/GenBank/DDBJ whole genome shotgun (WGS) entry which is preliminary data.</text>
</comment>
<dbReference type="EMBL" id="ARXU01000012">
    <property type="protein sequence ID" value="KGD60284.1"/>
    <property type="molecule type" value="Genomic_DNA"/>
</dbReference>